<keyword evidence="3 5" id="KW-0067">ATP-binding</keyword>
<dbReference type="GO" id="GO:0015808">
    <property type="term" value="P:L-alanine transport"/>
    <property type="evidence" value="ECO:0007669"/>
    <property type="project" value="TreeGrafter"/>
</dbReference>
<dbReference type="GO" id="GO:0005886">
    <property type="term" value="C:plasma membrane"/>
    <property type="evidence" value="ECO:0007669"/>
    <property type="project" value="TreeGrafter"/>
</dbReference>
<dbReference type="AlphaFoldDB" id="A0A1G7M4P4"/>
<dbReference type="GO" id="GO:1903805">
    <property type="term" value="P:L-valine import across plasma membrane"/>
    <property type="evidence" value="ECO:0007669"/>
    <property type="project" value="TreeGrafter"/>
</dbReference>
<dbReference type="Pfam" id="PF12399">
    <property type="entry name" value="BCA_ABC_TP_C"/>
    <property type="match status" value="1"/>
</dbReference>
<evidence type="ECO:0000256" key="1">
    <source>
        <dbReference type="ARBA" id="ARBA00022448"/>
    </source>
</evidence>
<feature type="domain" description="ABC transporter" evidence="4">
    <location>
        <begin position="3"/>
        <end position="250"/>
    </location>
</feature>
<dbReference type="InterPro" id="IPR032823">
    <property type="entry name" value="BCA_ABC_TP_C"/>
</dbReference>
<dbReference type="GO" id="GO:0015188">
    <property type="term" value="F:L-isoleucine transmembrane transporter activity"/>
    <property type="evidence" value="ECO:0007669"/>
    <property type="project" value="TreeGrafter"/>
</dbReference>
<dbReference type="PANTHER" id="PTHR45772:SF7">
    <property type="entry name" value="AMINO ACID ABC TRANSPORTER ATP-BINDING PROTEIN"/>
    <property type="match status" value="1"/>
</dbReference>
<evidence type="ECO:0000313" key="6">
    <source>
        <dbReference type="Proteomes" id="UP000243333"/>
    </source>
</evidence>
<dbReference type="GO" id="GO:0042941">
    <property type="term" value="P:D-alanine transmembrane transport"/>
    <property type="evidence" value="ECO:0007669"/>
    <property type="project" value="TreeGrafter"/>
</dbReference>
<dbReference type="Proteomes" id="UP000243333">
    <property type="component" value="Unassembled WGS sequence"/>
</dbReference>
<keyword evidence="2" id="KW-0547">Nucleotide-binding</keyword>
<dbReference type="Pfam" id="PF00005">
    <property type="entry name" value="ABC_tran"/>
    <property type="match status" value="1"/>
</dbReference>
<dbReference type="GO" id="GO:0005524">
    <property type="term" value="F:ATP binding"/>
    <property type="evidence" value="ECO:0007669"/>
    <property type="project" value="UniProtKB-KW"/>
</dbReference>
<dbReference type="RefSeq" id="WP_093690434.1">
    <property type="nucleotide sequence ID" value="NZ_FNBU01000015.1"/>
</dbReference>
<dbReference type="CDD" id="cd03219">
    <property type="entry name" value="ABC_Mj1267_LivG_branched"/>
    <property type="match status" value="1"/>
</dbReference>
<keyword evidence="1" id="KW-0813">Transport</keyword>
<proteinExistence type="predicted"/>
<dbReference type="PROSITE" id="PS50893">
    <property type="entry name" value="ABC_TRANSPORTER_2"/>
    <property type="match status" value="1"/>
</dbReference>
<dbReference type="OrthoDB" id="9779136at2"/>
<dbReference type="Gene3D" id="3.40.50.300">
    <property type="entry name" value="P-loop containing nucleotide triphosphate hydrolases"/>
    <property type="match status" value="1"/>
</dbReference>
<dbReference type="SUPFAM" id="SSF52540">
    <property type="entry name" value="P-loop containing nucleoside triphosphate hydrolases"/>
    <property type="match status" value="1"/>
</dbReference>
<dbReference type="STRING" id="1123285.SAMN05660235_01986"/>
<keyword evidence="6" id="KW-1185">Reference proteome</keyword>
<dbReference type="PANTHER" id="PTHR45772">
    <property type="entry name" value="CONSERVED COMPONENT OF ABC TRANSPORTER FOR NATURAL AMINO ACIDS-RELATED"/>
    <property type="match status" value="1"/>
</dbReference>
<dbReference type="InterPro" id="IPR051120">
    <property type="entry name" value="ABC_AA/LPS_Transport"/>
</dbReference>
<dbReference type="InterPro" id="IPR003593">
    <property type="entry name" value="AAA+_ATPase"/>
</dbReference>
<dbReference type="GO" id="GO:1903806">
    <property type="term" value="P:L-isoleucine import across plasma membrane"/>
    <property type="evidence" value="ECO:0007669"/>
    <property type="project" value="TreeGrafter"/>
</dbReference>
<dbReference type="GO" id="GO:0005304">
    <property type="term" value="F:L-valine transmembrane transporter activity"/>
    <property type="evidence" value="ECO:0007669"/>
    <property type="project" value="TreeGrafter"/>
</dbReference>
<dbReference type="EMBL" id="FNBU01000015">
    <property type="protein sequence ID" value="SDF56129.1"/>
    <property type="molecule type" value="Genomic_DNA"/>
</dbReference>
<dbReference type="InterPro" id="IPR027417">
    <property type="entry name" value="P-loop_NTPase"/>
</dbReference>
<evidence type="ECO:0000313" key="5">
    <source>
        <dbReference type="EMBL" id="SDF56129.1"/>
    </source>
</evidence>
<dbReference type="GO" id="GO:0016887">
    <property type="term" value="F:ATP hydrolysis activity"/>
    <property type="evidence" value="ECO:0007669"/>
    <property type="project" value="InterPro"/>
</dbReference>
<accession>A0A1G7M4P4</accession>
<name>A0A1G7M4P4_9FIRM</name>
<sequence length="251" mass="28549">MLLECVNLTMKFGGLTAVDHVNLKVQAGDIIGLIGPNGSGKTTIFNIISGLYKPTTGQVLFEGSDIARRRPDFITKAGVARTFQNIRLFADMTVWENIQVGRHCRYRQVLWDDMFHTSRQAAEERYANQYIYELLVLFRMDHLKDEIAKNLPYGLQRKLEIIRALASEPKLVLLDEPAAGMNPHETKDLMDFILKIRDMGITILVVEHDMKLVMNLCNRIAVLNYGKKIAEGSPRDIQSNEEVIKAYLGKR</sequence>
<reference evidence="6" key="1">
    <citation type="submission" date="2016-10" db="EMBL/GenBank/DDBJ databases">
        <authorList>
            <person name="Varghese N."/>
            <person name="Submissions S."/>
        </authorList>
    </citation>
    <scope>NUCLEOTIDE SEQUENCE [LARGE SCALE GENOMIC DNA]</scope>
    <source>
        <strain evidence="6">DSM 23256</strain>
    </source>
</reference>
<organism evidence="5 6">
    <name type="scientific">Sporolituus thermophilus DSM 23256</name>
    <dbReference type="NCBI Taxonomy" id="1123285"/>
    <lineage>
        <taxon>Bacteria</taxon>
        <taxon>Bacillati</taxon>
        <taxon>Bacillota</taxon>
        <taxon>Negativicutes</taxon>
        <taxon>Selenomonadales</taxon>
        <taxon>Sporomusaceae</taxon>
        <taxon>Sporolituus</taxon>
    </lineage>
</organism>
<protein>
    <submittedName>
        <fullName evidence="5">Amino acid/amide ABC transporter ATP-binding protein 1, HAAT family</fullName>
    </submittedName>
</protein>
<evidence type="ECO:0000256" key="3">
    <source>
        <dbReference type="ARBA" id="ARBA00022840"/>
    </source>
</evidence>
<evidence type="ECO:0000259" key="4">
    <source>
        <dbReference type="PROSITE" id="PS50893"/>
    </source>
</evidence>
<dbReference type="FunFam" id="3.40.50.300:FF:000421">
    <property type="entry name" value="Branched-chain amino acid ABC transporter ATP-binding protein"/>
    <property type="match status" value="1"/>
</dbReference>
<gene>
    <name evidence="5" type="ORF">SAMN05660235_01986</name>
</gene>
<dbReference type="SMART" id="SM00382">
    <property type="entry name" value="AAA"/>
    <property type="match status" value="1"/>
</dbReference>
<evidence type="ECO:0000256" key="2">
    <source>
        <dbReference type="ARBA" id="ARBA00022741"/>
    </source>
</evidence>
<dbReference type="GO" id="GO:0015192">
    <property type="term" value="F:L-phenylalanine transmembrane transporter activity"/>
    <property type="evidence" value="ECO:0007669"/>
    <property type="project" value="TreeGrafter"/>
</dbReference>
<dbReference type="InterPro" id="IPR003439">
    <property type="entry name" value="ABC_transporter-like_ATP-bd"/>
</dbReference>